<organism evidence="2 3">
    <name type="scientific">Hyaloscypha variabilis (strain UAMH 11265 / GT02V1 / F)</name>
    <name type="common">Meliniomyces variabilis</name>
    <dbReference type="NCBI Taxonomy" id="1149755"/>
    <lineage>
        <taxon>Eukaryota</taxon>
        <taxon>Fungi</taxon>
        <taxon>Dikarya</taxon>
        <taxon>Ascomycota</taxon>
        <taxon>Pezizomycotina</taxon>
        <taxon>Leotiomycetes</taxon>
        <taxon>Helotiales</taxon>
        <taxon>Hyaloscyphaceae</taxon>
        <taxon>Hyaloscypha</taxon>
        <taxon>Hyaloscypha variabilis</taxon>
    </lineage>
</organism>
<feature type="region of interest" description="Disordered" evidence="1">
    <location>
        <begin position="91"/>
        <end position="134"/>
    </location>
</feature>
<evidence type="ECO:0000313" key="3">
    <source>
        <dbReference type="Proteomes" id="UP000235786"/>
    </source>
</evidence>
<proteinExistence type="predicted"/>
<name>A0A2J6RZE9_HYAVF</name>
<dbReference type="EMBL" id="KZ613941">
    <property type="protein sequence ID" value="PMD43890.1"/>
    <property type="molecule type" value="Genomic_DNA"/>
</dbReference>
<evidence type="ECO:0000256" key="1">
    <source>
        <dbReference type="SAM" id="MobiDB-lite"/>
    </source>
</evidence>
<keyword evidence="3" id="KW-1185">Reference proteome</keyword>
<dbReference type="Proteomes" id="UP000235786">
    <property type="component" value="Unassembled WGS sequence"/>
</dbReference>
<feature type="region of interest" description="Disordered" evidence="1">
    <location>
        <begin position="38"/>
        <end position="57"/>
    </location>
</feature>
<feature type="compositionally biased region" description="Polar residues" evidence="1">
    <location>
        <begin position="46"/>
        <end position="57"/>
    </location>
</feature>
<feature type="compositionally biased region" description="Polar residues" evidence="1">
    <location>
        <begin position="111"/>
        <end position="128"/>
    </location>
</feature>
<protein>
    <submittedName>
        <fullName evidence="2">Uncharacterized protein</fullName>
    </submittedName>
</protein>
<reference evidence="2 3" key="1">
    <citation type="submission" date="2016-04" db="EMBL/GenBank/DDBJ databases">
        <title>A degradative enzymes factory behind the ericoid mycorrhizal symbiosis.</title>
        <authorList>
            <consortium name="DOE Joint Genome Institute"/>
            <person name="Martino E."/>
            <person name="Morin E."/>
            <person name="Grelet G."/>
            <person name="Kuo A."/>
            <person name="Kohler A."/>
            <person name="Daghino S."/>
            <person name="Barry K."/>
            <person name="Choi C."/>
            <person name="Cichocki N."/>
            <person name="Clum A."/>
            <person name="Copeland A."/>
            <person name="Hainaut M."/>
            <person name="Haridas S."/>
            <person name="Labutti K."/>
            <person name="Lindquist E."/>
            <person name="Lipzen A."/>
            <person name="Khouja H.-R."/>
            <person name="Murat C."/>
            <person name="Ohm R."/>
            <person name="Olson A."/>
            <person name="Spatafora J."/>
            <person name="Veneault-Fourrey C."/>
            <person name="Henrissat B."/>
            <person name="Grigoriev I."/>
            <person name="Martin F."/>
            <person name="Perotto S."/>
        </authorList>
    </citation>
    <scope>NUCLEOTIDE SEQUENCE [LARGE SCALE GENOMIC DNA]</scope>
    <source>
        <strain evidence="2 3">F</strain>
    </source>
</reference>
<dbReference type="AlphaFoldDB" id="A0A2J6RZE9"/>
<gene>
    <name evidence="2" type="ORF">L207DRAFT_267046</name>
</gene>
<accession>A0A2J6RZE9</accession>
<evidence type="ECO:0000313" key="2">
    <source>
        <dbReference type="EMBL" id="PMD43890.1"/>
    </source>
</evidence>
<sequence length="164" mass="18117">MTFFGNDQWRILENRLNMAICCQFLQWNSTTLSRNNSIRPSKKIQRSQTWPSMTENPMQSSKLSMELLESIKMQPKVVIIPGGGSQSYGYVLEKDPRASSNSKAYGGGSGKRSSGQVHGNHKPSSFNPYGSMKASGATGKVFNSRIEAGTISRPSYAQGYKVRP</sequence>